<dbReference type="PANTHER" id="PTHR47968:SF75">
    <property type="entry name" value="CENTROMERE-ASSOCIATED PROTEIN E"/>
    <property type="match status" value="1"/>
</dbReference>
<evidence type="ECO:0000256" key="4">
    <source>
        <dbReference type="ARBA" id="ARBA00022741"/>
    </source>
</evidence>
<comment type="similarity">
    <text evidence="9 10">Belongs to the TRAFAC class myosin-kinesin ATPase superfamily. Kinesin family.</text>
</comment>
<dbReference type="InterPro" id="IPR027417">
    <property type="entry name" value="P-loop_NTPase"/>
</dbReference>
<keyword evidence="7 9" id="KW-0505">Motor protein</keyword>
<evidence type="ECO:0000256" key="8">
    <source>
        <dbReference type="ARBA" id="ARBA00023212"/>
    </source>
</evidence>
<dbReference type="PROSITE" id="PS50067">
    <property type="entry name" value="KINESIN_MOTOR_2"/>
    <property type="match status" value="1"/>
</dbReference>
<name>A0A1D8N4I3_YARLL</name>
<dbReference type="GO" id="GO:0008017">
    <property type="term" value="F:microtubule binding"/>
    <property type="evidence" value="ECO:0007669"/>
    <property type="project" value="InterPro"/>
</dbReference>
<evidence type="ECO:0000256" key="9">
    <source>
        <dbReference type="PROSITE-ProRule" id="PRU00283"/>
    </source>
</evidence>
<dbReference type="InterPro" id="IPR001752">
    <property type="entry name" value="Kinesin_motor_dom"/>
</dbReference>
<gene>
    <name evidence="15" type="ORF">B0I71DRAFT_136235</name>
    <name evidence="14" type="ORF">YALI1_A11218g</name>
</gene>
<evidence type="ECO:0000256" key="2">
    <source>
        <dbReference type="ARBA" id="ARBA00022490"/>
    </source>
</evidence>
<feature type="coiled-coil region" evidence="11">
    <location>
        <begin position="556"/>
        <end position="720"/>
    </location>
</feature>
<proteinExistence type="inferred from homology"/>
<dbReference type="PROSITE" id="PS00411">
    <property type="entry name" value="KINESIN_MOTOR_1"/>
    <property type="match status" value="1"/>
</dbReference>
<dbReference type="Proteomes" id="UP000256601">
    <property type="component" value="Unassembled WGS sequence"/>
</dbReference>
<feature type="domain" description="Kinesin motor" evidence="13">
    <location>
        <begin position="4"/>
        <end position="321"/>
    </location>
</feature>
<dbReference type="InterPro" id="IPR036961">
    <property type="entry name" value="Kinesin_motor_dom_sf"/>
</dbReference>
<dbReference type="FunFam" id="3.40.850.10:FF:000031">
    <property type="entry name" value="Kinesin-like protein"/>
    <property type="match status" value="1"/>
</dbReference>
<dbReference type="AlphaFoldDB" id="A0A1D8N4I3"/>
<evidence type="ECO:0000256" key="7">
    <source>
        <dbReference type="ARBA" id="ARBA00023175"/>
    </source>
</evidence>
<dbReference type="eggNOG" id="KOG0240">
    <property type="taxonomic scope" value="Eukaryota"/>
</dbReference>
<feature type="compositionally biased region" description="Polar residues" evidence="12">
    <location>
        <begin position="389"/>
        <end position="419"/>
    </location>
</feature>
<dbReference type="SUPFAM" id="SSF52540">
    <property type="entry name" value="P-loop containing nucleoside triphosphate hydrolases"/>
    <property type="match status" value="1"/>
</dbReference>
<dbReference type="CDD" id="cd23649">
    <property type="entry name" value="Khc_CBD_cc"/>
    <property type="match status" value="1"/>
</dbReference>
<dbReference type="EMBL" id="KZ859097">
    <property type="protein sequence ID" value="RDW23265.1"/>
    <property type="molecule type" value="Genomic_DNA"/>
</dbReference>
<evidence type="ECO:0000256" key="5">
    <source>
        <dbReference type="ARBA" id="ARBA00022840"/>
    </source>
</evidence>
<evidence type="ECO:0000313" key="14">
    <source>
        <dbReference type="EMBL" id="AOW00514.1"/>
    </source>
</evidence>
<feature type="compositionally biased region" description="Basic and acidic residues" evidence="12">
    <location>
        <begin position="368"/>
        <end position="388"/>
    </location>
</feature>
<dbReference type="GO" id="GO:0016787">
    <property type="term" value="F:hydrolase activity"/>
    <property type="evidence" value="ECO:0007669"/>
    <property type="project" value="UniProtKB-KW"/>
</dbReference>
<dbReference type="GO" id="GO:0005524">
    <property type="term" value="F:ATP binding"/>
    <property type="evidence" value="ECO:0007669"/>
    <property type="project" value="UniProtKB-UniRule"/>
</dbReference>
<dbReference type="Pfam" id="PF00225">
    <property type="entry name" value="Kinesin"/>
    <property type="match status" value="1"/>
</dbReference>
<evidence type="ECO:0000313" key="15">
    <source>
        <dbReference type="EMBL" id="RDW23265.1"/>
    </source>
</evidence>
<feature type="region of interest" description="Disordered" evidence="12">
    <location>
        <begin position="368"/>
        <end position="419"/>
    </location>
</feature>
<dbReference type="GeneID" id="2905839"/>
<dbReference type="EMBL" id="CP017553">
    <property type="protein sequence ID" value="AOW00514.1"/>
    <property type="molecule type" value="Genomic_DNA"/>
</dbReference>
<keyword evidence="4 9" id="KW-0547">Nucleotide-binding</keyword>
<evidence type="ECO:0000256" key="11">
    <source>
        <dbReference type="SAM" id="Coils"/>
    </source>
</evidence>
<evidence type="ECO:0000256" key="10">
    <source>
        <dbReference type="RuleBase" id="RU000394"/>
    </source>
</evidence>
<dbReference type="Proteomes" id="UP000182444">
    <property type="component" value="Chromosome 1A"/>
</dbReference>
<evidence type="ECO:0000313" key="17">
    <source>
        <dbReference type="Proteomes" id="UP000256601"/>
    </source>
</evidence>
<keyword evidence="3 10" id="KW-0493">Microtubule</keyword>
<dbReference type="GO" id="GO:0007018">
    <property type="term" value="P:microtubule-based movement"/>
    <property type="evidence" value="ECO:0007669"/>
    <property type="project" value="InterPro"/>
</dbReference>
<evidence type="ECO:0000256" key="12">
    <source>
        <dbReference type="SAM" id="MobiDB-lite"/>
    </source>
</evidence>
<evidence type="ECO:0000259" key="13">
    <source>
        <dbReference type="PROSITE" id="PS50067"/>
    </source>
</evidence>
<dbReference type="RefSeq" id="XP_499969.1">
    <property type="nucleotide sequence ID" value="XM_499969.1"/>
</dbReference>
<keyword evidence="8" id="KW-0206">Cytoskeleton</keyword>
<keyword evidence="2" id="KW-0963">Cytoplasm</keyword>
<reference evidence="14 16" key="1">
    <citation type="journal article" date="2016" name="PLoS ONE">
        <title>Sequence Assembly of Yarrowia lipolytica Strain W29/CLIB89 Shows Transposable Element Diversity.</title>
        <authorList>
            <person name="Magnan C."/>
            <person name="Yu J."/>
            <person name="Chang I."/>
            <person name="Jahn E."/>
            <person name="Kanomata Y."/>
            <person name="Wu J."/>
            <person name="Zeller M."/>
            <person name="Oakes M."/>
            <person name="Baldi P."/>
            <person name="Sandmeyer S."/>
        </authorList>
    </citation>
    <scope>NUCLEOTIDE SEQUENCE [LARGE SCALE GENOMIC DNA]</scope>
    <source>
        <strain evidence="14">CLIB89</strain>
        <strain evidence="16">CLIB89(W29)</strain>
    </source>
</reference>
<dbReference type="OrthoDB" id="3176171at2759"/>
<evidence type="ECO:0000256" key="1">
    <source>
        <dbReference type="ARBA" id="ARBA00004245"/>
    </source>
</evidence>
<sequence>MSTNVKVIARFRPDDNEDENIVSFDGNDTCHVATKDSTSTSFTFDRVFDSTSQQADVFEYCLKETVDDLLNGYNGTVFAYGQTGSGKTYTMMGDIDHAERRGAIPRMVDQIFEQIFASSQDIEYMVKVSYMEIYMEKIRDLLHPEHDNLPIHEDKARGVFVKGLSEEYVSNAAEVHAVMRQGSLSRAVAATNMNQESSRSHSIFSIAVSQKNVASGAQKTGQLFLVDLAGSEKVGKTGASGQTLEEAKKINKSLSALGLVINSLTDGSTHIPYRDSKLTRILQESLGGNSRTSLIINCSPTSFNEAETISTLRFGVRAKSIKNRAKINAELSTIELRRILKKCQVKIDGQNSYITRLEEEVAQWRKGENVPKSQWAKDKASTSSERETPTSNNRDSIVSLRSSRPGTPLTPSNRLSFNRRASTPIDQLLSRRSSTVLDSDMIDEYLRRENELQDQLVEKETVISEQDKLLSELQSELTRRTESDNETIKLKETLERALHEKKEQQVSVDVLKDEVSSLKKMTKKTNPDLFGGFLDDNDNINHSGISNGTLGESAASQGVNKSLAALKETLQRLENTEVTPDSLDQLSDQISTLLKENSMLRQDVTTVKSREEDLVRDIQTRCERIVELEINLDQIKDQHNSAKTKKMALLERNLEKLTHVQREIIEQNNALKKDVEVSKRLLSMRNERIETLEQLLADSRQSLEKETESFQLKLTTLRERMVRVKSTSNRQVRPLQLPQQVLEGDHRSSLSFEDELNMEVSNSKRLSTGLLDAAARIVKPLRGGEQNSDQK</sequence>
<dbReference type="OMA" id="QKSAEPY"/>
<evidence type="ECO:0000256" key="6">
    <source>
        <dbReference type="ARBA" id="ARBA00023054"/>
    </source>
</evidence>
<dbReference type="GO" id="GO:0003777">
    <property type="term" value="F:microtubule motor activity"/>
    <property type="evidence" value="ECO:0007669"/>
    <property type="project" value="InterPro"/>
</dbReference>
<dbReference type="CDD" id="cd01369">
    <property type="entry name" value="KISc_KHC_KIF5"/>
    <property type="match status" value="1"/>
</dbReference>
<dbReference type="KEGG" id="yli:2905839"/>
<dbReference type="InterPro" id="IPR027640">
    <property type="entry name" value="Kinesin-like_fam"/>
</dbReference>
<reference evidence="15 17" key="2">
    <citation type="submission" date="2018-07" db="EMBL/GenBank/DDBJ databases">
        <title>Draft Genome Assemblies for Five Robust Yarrowia lipolytica Strains Exhibiting High Lipid Production and Pentose Sugar Utilization and Sugar Alcohol Secretion from Undetoxified Lignocellulosic Biomass Hydrolysates.</title>
        <authorList>
            <consortium name="DOE Joint Genome Institute"/>
            <person name="Walker C."/>
            <person name="Ryu S."/>
            <person name="Na H."/>
            <person name="Zane M."/>
            <person name="LaButti K."/>
            <person name="Lipzen A."/>
            <person name="Haridas S."/>
            <person name="Barry K."/>
            <person name="Grigoriev I.V."/>
            <person name="Quarterman J."/>
            <person name="Slininger P."/>
            <person name="Dien B."/>
            <person name="Trinh C.T."/>
        </authorList>
    </citation>
    <scope>NUCLEOTIDE SEQUENCE [LARGE SCALE GENOMIC DNA]</scope>
    <source>
        <strain evidence="15 17">YB392</strain>
    </source>
</reference>
<dbReference type="InterPro" id="IPR059182">
    <property type="entry name" value="Khc_C"/>
</dbReference>
<dbReference type="VEuPathDB" id="FungiDB:YALI1_A11218g"/>
<dbReference type="Gene3D" id="3.40.850.10">
    <property type="entry name" value="Kinesin motor domain"/>
    <property type="match status" value="1"/>
</dbReference>
<dbReference type="VEuPathDB" id="FungiDB:YALI0_A11099g"/>
<dbReference type="GO" id="GO:0005874">
    <property type="term" value="C:microtubule"/>
    <property type="evidence" value="ECO:0007669"/>
    <property type="project" value="UniProtKB-KW"/>
</dbReference>
<dbReference type="SMART" id="SM00129">
    <property type="entry name" value="KISc"/>
    <property type="match status" value="1"/>
</dbReference>
<organism evidence="14 16">
    <name type="scientific">Yarrowia lipolytica</name>
    <name type="common">Candida lipolytica</name>
    <dbReference type="NCBI Taxonomy" id="4952"/>
    <lineage>
        <taxon>Eukaryota</taxon>
        <taxon>Fungi</taxon>
        <taxon>Dikarya</taxon>
        <taxon>Ascomycota</taxon>
        <taxon>Saccharomycotina</taxon>
        <taxon>Dipodascomycetes</taxon>
        <taxon>Dipodascales</taxon>
        <taxon>Dipodascales incertae sedis</taxon>
        <taxon>Yarrowia</taxon>
    </lineage>
</organism>
<keyword evidence="6 11" id="KW-0175">Coiled coil</keyword>
<dbReference type="PRINTS" id="PR00380">
    <property type="entry name" value="KINESINHEAVY"/>
</dbReference>
<keyword evidence="5 9" id="KW-0067">ATP-binding</keyword>
<keyword evidence="15" id="KW-0378">Hydrolase</keyword>
<evidence type="ECO:0000313" key="16">
    <source>
        <dbReference type="Proteomes" id="UP000182444"/>
    </source>
</evidence>
<comment type="subcellular location">
    <subcellularLocation>
        <location evidence="1">Cytoplasm</location>
        <location evidence="1">Cytoskeleton</location>
    </subcellularLocation>
</comment>
<accession>A0A1D8N4I3</accession>
<evidence type="ECO:0000256" key="3">
    <source>
        <dbReference type="ARBA" id="ARBA00022701"/>
    </source>
</evidence>
<feature type="binding site" evidence="9">
    <location>
        <begin position="81"/>
        <end position="88"/>
    </location>
    <ligand>
        <name>ATP</name>
        <dbReference type="ChEBI" id="CHEBI:30616"/>
    </ligand>
</feature>
<protein>
    <recommendedName>
        <fullName evidence="10">Kinesin-like protein</fullName>
    </recommendedName>
</protein>
<dbReference type="InterPro" id="IPR019821">
    <property type="entry name" value="Kinesin_motor_CS"/>
</dbReference>
<dbReference type="PANTHER" id="PTHR47968">
    <property type="entry name" value="CENTROMERE PROTEIN E"/>
    <property type="match status" value="1"/>
</dbReference>